<proteinExistence type="predicted"/>
<dbReference type="Proteomes" id="UP000588158">
    <property type="component" value="Unassembled WGS sequence"/>
</dbReference>
<evidence type="ECO:0000313" key="1">
    <source>
        <dbReference type="EMBL" id="MBB5830315.1"/>
    </source>
</evidence>
<name>A0A841AAB9_9MICO</name>
<accession>A0A841AAB9</accession>
<keyword evidence="2" id="KW-1185">Reference proteome</keyword>
<dbReference type="RefSeq" id="WP_184323953.1">
    <property type="nucleotide sequence ID" value="NZ_JACHLZ010000001.1"/>
</dbReference>
<protein>
    <submittedName>
        <fullName evidence="1">Uncharacterized protein</fullName>
    </submittedName>
</protein>
<dbReference type="AlphaFoldDB" id="A0A841AAB9"/>
<sequence length="142" mass="15013">MSKRRAPDAPPAGRVLRVRGPLEAVQSETASFFVERGWRVAEDSPGHLVLERGSRRRTVLLGALAGSGFHLSAPLTFVAERDAQGAVAGQVTVIGYRWGRTAGRALGGTVGRSRAARAHARTAAALAARFAADGRLVDSRET</sequence>
<evidence type="ECO:0000313" key="2">
    <source>
        <dbReference type="Proteomes" id="UP000588158"/>
    </source>
</evidence>
<comment type="caution">
    <text evidence="1">The sequence shown here is derived from an EMBL/GenBank/DDBJ whole genome shotgun (WGS) entry which is preliminary data.</text>
</comment>
<organism evidence="1 2">
    <name type="scientific">Brachybacterium aquaticum</name>
    <dbReference type="NCBI Taxonomy" id="1432564"/>
    <lineage>
        <taxon>Bacteria</taxon>
        <taxon>Bacillati</taxon>
        <taxon>Actinomycetota</taxon>
        <taxon>Actinomycetes</taxon>
        <taxon>Micrococcales</taxon>
        <taxon>Dermabacteraceae</taxon>
        <taxon>Brachybacterium</taxon>
    </lineage>
</organism>
<reference evidence="1 2" key="1">
    <citation type="submission" date="2020-08" db="EMBL/GenBank/DDBJ databases">
        <title>Sequencing the genomes of 1000 actinobacteria strains.</title>
        <authorList>
            <person name="Klenk H.-P."/>
        </authorList>
    </citation>
    <scope>NUCLEOTIDE SEQUENCE [LARGE SCALE GENOMIC DNA]</scope>
    <source>
        <strain evidence="1 2">DSM 28796</strain>
    </source>
</reference>
<dbReference type="EMBL" id="JACHLZ010000001">
    <property type="protein sequence ID" value="MBB5830315.1"/>
    <property type="molecule type" value="Genomic_DNA"/>
</dbReference>
<gene>
    <name evidence="1" type="ORF">HNR70_000128</name>
</gene>